<evidence type="ECO:0000256" key="1">
    <source>
        <dbReference type="ARBA" id="ARBA00006739"/>
    </source>
</evidence>
<dbReference type="PANTHER" id="PTHR43630:SF1">
    <property type="entry name" value="POLY-BETA-1,6-N-ACETYL-D-GLUCOSAMINE SYNTHASE"/>
    <property type="match status" value="1"/>
</dbReference>
<dbReference type="SUPFAM" id="SSF53448">
    <property type="entry name" value="Nucleotide-diphospho-sugar transferases"/>
    <property type="match status" value="1"/>
</dbReference>
<feature type="transmembrane region" description="Helical" evidence="4">
    <location>
        <begin position="6"/>
        <end position="24"/>
    </location>
</feature>
<accession>A0A2W7N9I3</accession>
<dbReference type="InterPro" id="IPR029044">
    <property type="entry name" value="Nucleotide-diphossugar_trans"/>
</dbReference>
<dbReference type="RefSeq" id="WP_111445513.1">
    <property type="nucleotide sequence ID" value="NZ_QKZK01000012.1"/>
</dbReference>
<keyword evidence="4" id="KW-0472">Membrane</keyword>
<keyword evidence="4" id="KW-0812">Transmembrane</keyword>
<comment type="similarity">
    <text evidence="1">Belongs to the glycosyltransferase 2 family.</text>
</comment>
<dbReference type="AlphaFoldDB" id="A0A2W7N9I3"/>
<organism evidence="5 6">
    <name type="scientific">Breznakibacter xylanolyticus</name>
    <dbReference type="NCBI Taxonomy" id="990"/>
    <lineage>
        <taxon>Bacteria</taxon>
        <taxon>Pseudomonadati</taxon>
        <taxon>Bacteroidota</taxon>
        <taxon>Bacteroidia</taxon>
        <taxon>Marinilabiliales</taxon>
        <taxon>Marinilabiliaceae</taxon>
        <taxon>Breznakibacter</taxon>
    </lineage>
</organism>
<evidence type="ECO:0000256" key="4">
    <source>
        <dbReference type="SAM" id="Phobius"/>
    </source>
</evidence>
<reference evidence="5 6" key="1">
    <citation type="submission" date="2018-06" db="EMBL/GenBank/DDBJ databases">
        <title>Genomic Encyclopedia of Archaeal and Bacterial Type Strains, Phase II (KMG-II): from individual species to whole genera.</title>
        <authorList>
            <person name="Goeker M."/>
        </authorList>
    </citation>
    <scope>NUCLEOTIDE SEQUENCE [LARGE SCALE GENOMIC DNA]</scope>
    <source>
        <strain evidence="5 6">DSM 6779</strain>
    </source>
</reference>
<dbReference type="Pfam" id="PF13641">
    <property type="entry name" value="Glyco_tranf_2_3"/>
    <property type="match status" value="1"/>
</dbReference>
<gene>
    <name evidence="5" type="ORF">LX69_01760</name>
</gene>
<name>A0A2W7N9I3_9BACT</name>
<dbReference type="PANTHER" id="PTHR43630">
    <property type="entry name" value="POLY-BETA-1,6-N-ACETYL-D-GLUCOSAMINE SYNTHASE"/>
    <property type="match status" value="1"/>
</dbReference>
<dbReference type="EMBL" id="QKZK01000012">
    <property type="protein sequence ID" value="PZX16690.1"/>
    <property type="molecule type" value="Genomic_DNA"/>
</dbReference>
<keyword evidence="6" id="KW-1185">Reference proteome</keyword>
<sequence>MTCIFIPILLIAMMGYMGMLIFFIRGIRKNIPLNATPNDLRERITVVVAFRNEAPNLPMLLDDLAAQTLPAGHFDIILVNDHSSDLWQKTITPRLLPNLTIVNATQTGKKGAIRQGCLMAKGNIIVTTDADCRLQPRWLESILQLIHHNRADILIGPVEMLSNGSWMQNLQALDYRALQLCSAGAANMQHPIMCSGANLAFTAKAYHQLMHHINDTFLSGDDMFLLHAAKRHNMCIAFANSPHAVVFTSAQPTLSSFIQQRIRWASKSKAYTDRDTIIVAIMVLTTNVLMTALMLTTLCVPQIWLLTLGIMTIKAIFEWKLFSAGKLLFDRPALIQFLCVMAAHPLFTTAIASAGFVLNVTWKERRVQTKTPVR</sequence>
<feature type="transmembrane region" description="Helical" evidence="4">
    <location>
        <begin position="277"/>
        <end position="297"/>
    </location>
</feature>
<dbReference type="Proteomes" id="UP000249239">
    <property type="component" value="Unassembled WGS sequence"/>
</dbReference>
<evidence type="ECO:0000256" key="2">
    <source>
        <dbReference type="ARBA" id="ARBA00022676"/>
    </source>
</evidence>
<keyword evidence="2" id="KW-0328">Glycosyltransferase</keyword>
<proteinExistence type="inferred from homology"/>
<feature type="transmembrane region" description="Helical" evidence="4">
    <location>
        <begin position="334"/>
        <end position="358"/>
    </location>
</feature>
<evidence type="ECO:0000313" key="6">
    <source>
        <dbReference type="Proteomes" id="UP000249239"/>
    </source>
</evidence>
<keyword evidence="4" id="KW-1133">Transmembrane helix</keyword>
<dbReference type="Gene3D" id="3.90.550.10">
    <property type="entry name" value="Spore Coat Polysaccharide Biosynthesis Protein SpsA, Chain A"/>
    <property type="match status" value="1"/>
</dbReference>
<evidence type="ECO:0000313" key="5">
    <source>
        <dbReference type="EMBL" id="PZX16690.1"/>
    </source>
</evidence>
<dbReference type="GO" id="GO:0016757">
    <property type="term" value="F:glycosyltransferase activity"/>
    <property type="evidence" value="ECO:0007669"/>
    <property type="project" value="UniProtKB-KW"/>
</dbReference>
<dbReference type="OrthoDB" id="9805625at2"/>
<comment type="caution">
    <text evidence="5">The sequence shown here is derived from an EMBL/GenBank/DDBJ whole genome shotgun (WGS) entry which is preliminary data.</text>
</comment>
<keyword evidence="3 5" id="KW-0808">Transferase</keyword>
<evidence type="ECO:0000256" key="3">
    <source>
        <dbReference type="ARBA" id="ARBA00022679"/>
    </source>
</evidence>
<protein>
    <submittedName>
        <fullName evidence="5">Cellulose synthase/poly-beta-1,6-N-acetylglucosamine synthase-like glycosyltransferase</fullName>
    </submittedName>
</protein>